<dbReference type="RefSeq" id="WP_172769929.1">
    <property type="nucleotide sequence ID" value="NZ_JABDSI010000095.1"/>
</dbReference>
<evidence type="ECO:0008006" key="3">
    <source>
        <dbReference type="Google" id="ProtNLM"/>
    </source>
</evidence>
<reference evidence="1 2" key="1">
    <citation type="submission" date="2020-04" db="EMBL/GenBank/DDBJ databases">
        <title>A novel gut-associated lysogenic phage, Bacteroides phage BV01, alters the host transcriptome and bile acid metabolism in Bacteroides vulgatus.</title>
        <authorList>
            <person name="Campbell D.E."/>
            <person name="Ly L."/>
            <person name="Ridlon J.M."/>
            <person name="Hsiao A."/>
            <person name="Degnan P.H."/>
        </authorList>
    </citation>
    <scope>NUCLEOTIDE SEQUENCE [LARGE SCALE GENOMIC DNA]</scope>
    <source>
        <strain evidence="1 2">VPI-BV8526</strain>
    </source>
</reference>
<evidence type="ECO:0000313" key="1">
    <source>
        <dbReference type="EMBL" id="NMW39774.1"/>
    </source>
</evidence>
<gene>
    <name evidence="1" type="ORF">HKQ55_06335</name>
</gene>
<dbReference type="EMBL" id="JABDSI010000095">
    <property type="protein sequence ID" value="NMW39774.1"/>
    <property type="molecule type" value="Genomic_DNA"/>
</dbReference>
<dbReference type="Proteomes" id="UP000583639">
    <property type="component" value="Unassembled WGS sequence"/>
</dbReference>
<name>A0A848QU61_PHOVU</name>
<dbReference type="InterPro" id="IPR003615">
    <property type="entry name" value="HNH_nuc"/>
</dbReference>
<protein>
    <recommendedName>
        <fullName evidence="3">HNH endonuclease</fullName>
    </recommendedName>
</protein>
<comment type="caution">
    <text evidence="1">The sequence shown here is derived from an EMBL/GenBank/DDBJ whole genome shotgun (WGS) entry which is preliminary data.</text>
</comment>
<organism evidence="1 2">
    <name type="scientific">Phocaeicola vulgatus</name>
    <name type="common">Bacteroides vulgatus</name>
    <dbReference type="NCBI Taxonomy" id="821"/>
    <lineage>
        <taxon>Bacteria</taxon>
        <taxon>Pseudomonadati</taxon>
        <taxon>Bacteroidota</taxon>
        <taxon>Bacteroidia</taxon>
        <taxon>Bacteroidales</taxon>
        <taxon>Bacteroidaceae</taxon>
        <taxon>Phocaeicola</taxon>
    </lineage>
</organism>
<evidence type="ECO:0000313" key="2">
    <source>
        <dbReference type="Proteomes" id="UP000583639"/>
    </source>
</evidence>
<dbReference type="AlphaFoldDB" id="A0A848QU61"/>
<dbReference type="CDD" id="cd00085">
    <property type="entry name" value="HNHc"/>
    <property type="match status" value="1"/>
</dbReference>
<sequence>MRRIFIDDRIKKLAAEYVNQLPLVVGEAKALLQNLADDLKKESTDILICTPVEEKKAKGKSSVRKKTRPDAIEARNAEQSLKDRQEIFKGVCHKGSDYLRVSEYVEKIAEKYDNLNNLLPSKYDECFSYINSTLKDVAVDDIWIKFKGNKDKRPLYEVIVDVMGYDKVRASLMPNYVKKLGIRSCVYCNAQFAMTTLIEDVHEKIKTGKRGRPKEAKIIPLMGGYYELDHNKPKSKYPFLCTNFYNLQPCCSSCNKRKSAQDLPYSLYYEEGDPHPTPLHFAISPQDVIDFHTKGKCRGVKAYLCDEDNPNQPVVAKKDGTLAERFNFIFDIDRIYAEHEDEVEELLWRNRIYTKGIVNATNKQFAELDIEGFDFERYILGTYAKKDEVWKRPLTAMKQDIWEQLVKVE</sequence>
<accession>A0A848QU61</accession>
<proteinExistence type="predicted"/>
<dbReference type="Gene3D" id="1.10.30.50">
    <property type="match status" value="1"/>
</dbReference>